<name>A0A929L0G1_9SPHI</name>
<reference evidence="2" key="1">
    <citation type="submission" date="2020-10" db="EMBL/GenBank/DDBJ databases">
        <title>Mucilaginibacter mali sp. nov., isolated from rhizosphere soil of apple orchard.</title>
        <authorList>
            <person name="Lee J.-S."/>
            <person name="Kim H.S."/>
            <person name="Kim J.-S."/>
        </authorList>
    </citation>
    <scope>NUCLEOTIDE SEQUENCE</scope>
    <source>
        <strain evidence="2">KCTC 22746</strain>
    </source>
</reference>
<dbReference type="Gene3D" id="2.60.40.10">
    <property type="entry name" value="Immunoglobulins"/>
    <property type="match status" value="1"/>
</dbReference>
<dbReference type="SUPFAM" id="SSF49299">
    <property type="entry name" value="PKD domain"/>
    <property type="match status" value="1"/>
</dbReference>
<comment type="caution">
    <text evidence="2">The sequence shown here is derived from an EMBL/GenBank/DDBJ whole genome shotgun (WGS) entry which is preliminary data.</text>
</comment>
<dbReference type="Proteomes" id="UP000622475">
    <property type="component" value="Unassembled WGS sequence"/>
</dbReference>
<dbReference type="RefSeq" id="WP_194111414.1">
    <property type="nucleotide sequence ID" value="NZ_JADFFL010000003.1"/>
</dbReference>
<gene>
    <name evidence="2" type="ORF">IRJ16_10100</name>
</gene>
<dbReference type="PROSITE" id="PS50093">
    <property type="entry name" value="PKD"/>
    <property type="match status" value="1"/>
</dbReference>
<dbReference type="InterPro" id="IPR013783">
    <property type="entry name" value="Ig-like_fold"/>
</dbReference>
<accession>A0A929L0G1</accession>
<evidence type="ECO:0000313" key="2">
    <source>
        <dbReference type="EMBL" id="MBE9662234.1"/>
    </source>
</evidence>
<protein>
    <submittedName>
        <fullName evidence="2">PKD domain-containing protein</fullName>
    </submittedName>
</protein>
<evidence type="ECO:0000313" key="3">
    <source>
        <dbReference type="Proteomes" id="UP000622475"/>
    </source>
</evidence>
<dbReference type="CDD" id="cd00146">
    <property type="entry name" value="PKD"/>
    <property type="match status" value="1"/>
</dbReference>
<dbReference type="InterPro" id="IPR035986">
    <property type="entry name" value="PKD_dom_sf"/>
</dbReference>
<organism evidence="2 3">
    <name type="scientific">Mucilaginibacter myungsuensis</name>
    <dbReference type="NCBI Taxonomy" id="649104"/>
    <lineage>
        <taxon>Bacteria</taxon>
        <taxon>Pseudomonadati</taxon>
        <taxon>Bacteroidota</taxon>
        <taxon>Sphingobacteriia</taxon>
        <taxon>Sphingobacteriales</taxon>
        <taxon>Sphingobacteriaceae</taxon>
        <taxon>Mucilaginibacter</taxon>
    </lineage>
</organism>
<proteinExistence type="predicted"/>
<dbReference type="Pfam" id="PF18911">
    <property type="entry name" value="PKD_4"/>
    <property type="match status" value="1"/>
</dbReference>
<dbReference type="InterPro" id="IPR000601">
    <property type="entry name" value="PKD_dom"/>
</dbReference>
<dbReference type="EMBL" id="JADFFL010000003">
    <property type="protein sequence ID" value="MBE9662234.1"/>
    <property type="molecule type" value="Genomic_DNA"/>
</dbReference>
<dbReference type="InterPro" id="IPR008979">
    <property type="entry name" value="Galactose-bd-like_sf"/>
</dbReference>
<keyword evidence="3" id="KW-1185">Reference proteome</keyword>
<sequence length="370" mass="41364">MRNFLKPMALLCCLIAAVSCKKNELDEYVEPAYDNPITDYEVVPDPNDAFTFTFRNKTTNYGKLEWRFGDDTLKTDTAPTHTYLATGKYTVDLKAFSKTTDQFSRKLVDINIVPDSVVHVTTTRVESGSGAATIQFNLDVKAQIDSVEWVFDDAATGTTPATRTRSKELHPIKTYSTGTFNSFTVTITTKKGSVVSLNRNVTTEGIAEDITQKRLGYTTVLENNNDPANATANEGSSKLVDGNVDTKFGIYGNGQLNTWAFTIQYNSQVLVKLYAIGNGNDAGNDRDPKEWILEGSDDGMTWTQIDHQVNGTGFFDKANAAGATTDAERYKRLWYYPVTDPKPYSLFRLRFPNGTFNNNDFQLGEFRLYR</sequence>
<dbReference type="SUPFAM" id="SSF49785">
    <property type="entry name" value="Galactose-binding domain-like"/>
    <property type="match status" value="1"/>
</dbReference>
<dbReference type="Gene3D" id="2.60.120.260">
    <property type="entry name" value="Galactose-binding domain-like"/>
    <property type="match status" value="1"/>
</dbReference>
<dbReference type="AlphaFoldDB" id="A0A929L0G1"/>
<evidence type="ECO:0000259" key="1">
    <source>
        <dbReference type="PROSITE" id="PS50093"/>
    </source>
</evidence>
<dbReference type="PROSITE" id="PS51257">
    <property type="entry name" value="PROKAR_LIPOPROTEIN"/>
    <property type="match status" value="1"/>
</dbReference>
<feature type="domain" description="PKD" evidence="1">
    <location>
        <begin position="65"/>
        <end position="95"/>
    </location>
</feature>